<evidence type="ECO:0000256" key="1">
    <source>
        <dbReference type="ARBA" id="ARBA00023002"/>
    </source>
</evidence>
<gene>
    <name evidence="2" type="ORF">BCR43DRAFT_439951</name>
</gene>
<dbReference type="PRINTS" id="PR00081">
    <property type="entry name" value="GDHRDH"/>
</dbReference>
<dbReference type="AlphaFoldDB" id="A0A1X2HDA2"/>
<keyword evidence="1" id="KW-0560">Oxidoreductase</keyword>
<protein>
    <submittedName>
        <fullName evidence="2">Uncharacterized protein</fullName>
    </submittedName>
</protein>
<name>A0A1X2HDA2_SYNRA</name>
<dbReference type="PANTHER" id="PTHR43157">
    <property type="entry name" value="PHOSPHATIDYLINOSITOL-GLYCAN BIOSYNTHESIS CLASS F PROTEIN-RELATED"/>
    <property type="match status" value="1"/>
</dbReference>
<dbReference type="Gene3D" id="3.40.50.720">
    <property type="entry name" value="NAD(P)-binding Rossmann-like Domain"/>
    <property type="match status" value="1"/>
</dbReference>
<dbReference type="OrthoDB" id="191139at2759"/>
<keyword evidence="3" id="KW-1185">Reference proteome</keyword>
<dbReference type="OMA" id="RQYMRGA"/>
<dbReference type="Proteomes" id="UP000242180">
    <property type="component" value="Unassembled WGS sequence"/>
</dbReference>
<accession>A0A1X2HDA2</accession>
<comment type="caution">
    <text evidence="2">The sequence shown here is derived from an EMBL/GenBank/DDBJ whole genome shotgun (WGS) entry which is preliminary data.</text>
</comment>
<dbReference type="InParanoid" id="A0A1X2HDA2"/>
<dbReference type="GO" id="GO:0016491">
    <property type="term" value="F:oxidoreductase activity"/>
    <property type="evidence" value="ECO:0007669"/>
    <property type="project" value="UniProtKB-KW"/>
</dbReference>
<dbReference type="Pfam" id="PF00106">
    <property type="entry name" value="adh_short"/>
    <property type="match status" value="1"/>
</dbReference>
<dbReference type="InterPro" id="IPR002347">
    <property type="entry name" value="SDR_fam"/>
</dbReference>
<dbReference type="PANTHER" id="PTHR43157:SF31">
    <property type="entry name" value="PHOSPHATIDYLINOSITOL-GLYCAN BIOSYNTHESIS CLASS F PROTEIN"/>
    <property type="match status" value="1"/>
</dbReference>
<dbReference type="SUPFAM" id="SSF51735">
    <property type="entry name" value="NAD(P)-binding Rossmann-fold domains"/>
    <property type="match status" value="1"/>
</dbReference>
<evidence type="ECO:0000313" key="3">
    <source>
        <dbReference type="Proteomes" id="UP000242180"/>
    </source>
</evidence>
<evidence type="ECO:0000313" key="2">
    <source>
        <dbReference type="EMBL" id="ORY96794.1"/>
    </source>
</evidence>
<sequence>MDLAPSKTTTTALAILAGIYAIRSIFIRRFDYAKIDLQGKVAIVTGSNDGIGKAAALILAKQRCTVYLLCRDSDKSRSALESIRKASGNDKVHLIPVDLSDLDSVRNAATQFLSRENKLNILINNAAVLTTTRQLTKDGFEMQLGVNHLAPFCLTEALLPTLKASAPARIVNVSSAAIKWGKIDLDDMHMENPPYAMWAAYGRTKLCNVLYAKYLNRKLQGTGVTANACHPGAVRTSLGRDFAKNPWIRPILYLIWMPLQYLLCRSPEEGAMTTLYLSMEPSVEQNGGGYWDNLRRADHIKPQADNEELQDMLYEYSRNAIKK</sequence>
<dbReference type="STRING" id="13706.A0A1X2HDA2"/>
<dbReference type="InterPro" id="IPR036291">
    <property type="entry name" value="NAD(P)-bd_dom_sf"/>
</dbReference>
<reference evidence="2 3" key="1">
    <citation type="submission" date="2016-07" db="EMBL/GenBank/DDBJ databases">
        <title>Pervasive Adenine N6-methylation of Active Genes in Fungi.</title>
        <authorList>
            <consortium name="DOE Joint Genome Institute"/>
            <person name="Mondo S.J."/>
            <person name="Dannebaum R.O."/>
            <person name="Kuo R.C."/>
            <person name="Labutti K."/>
            <person name="Haridas S."/>
            <person name="Kuo A."/>
            <person name="Salamov A."/>
            <person name="Ahrendt S.R."/>
            <person name="Lipzen A."/>
            <person name="Sullivan W."/>
            <person name="Andreopoulos W.B."/>
            <person name="Clum A."/>
            <person name="Lindquist E."/>
            <person name="Daum C."/>
            <person name="Ramamoorthy G.K."/>
            <person name="Gryganskyi A."/>
            <person name="Culley D."/>
            <person name="Magnuson J.K."/>
            <person name="James T.Y."/>
            <person name="O'Malley M.A."/>
            <person name="Stajich J.E."/>
            <person name="Spatafora J.W."/>
            <person name="Visel A."/>
            <person name="Grigoriev I.V."/>
        </authorList>
    </citation>
    <scope>NUCLEOTIDE SEQUENCE [LARGE SCALE GENOMIC DNA]</scope>
    <source>
        <strain evidence="2 3">NRRL 2496</strain>
    </source>
</reference>
<organism evidence="2 3">
    <name type="scientific">Syncephalastrum racemosum</name>
    <name type="common">Filamentous fungus</name>
    <dbReference type="NCBI Taxonomy" id="13706"/>
    <lineage>
        <taxon>Eukaryota</taxon>
        <taxon>Fungi</taxon>
        <taxon>Fungi incertae sedis</taxon>
        <taxon>Mucoromycota</taxon>
        <taxon>Mucoromycotina</taxon>
        <taxon>Mucoromycetes</taxon>
        <taxon>Mucorales</taxon>
        <taxon>Syncephalastraceae</taxon>
        <taxon>Syncephalastrum</taxon>
    </lineage>
</organism>
<proteinExistence type="predicted"/>
<dbReference type="EMBL" id="MCGN01000005">
    <property type="protein sequence ID" value="ORY96794.1"/>
    <property type="molecule type" value="Genomic_DNA"/>
</dbReference>
<dbReference type="CDD" id="cd05327">
    <property type="entry name" value="retinol-DH_like_SDR_c_like"/>
    <property type="match status" value="1"/>
</dbReference>